<dbReference type="PANTHER" id="PTHR46890:SF48">
    <property type="entry name" value="RNA-DIRECTED DNA POLYMERASE"/>
    <property type="match status" value="1"/>
</dbReference>
<evidence type="ECO:0000313" key="3">
    <source>
        <dbReference type="Proteomes" id="UP000596661"/>
    </source>
</evidence>
<name>A0A803QJ68_CANSA</name>
<protein>
    <recommendedName>
        <fullName evidence="1">Reverse transcriptase domain-containing protein</fullName>
    </recommendedName>
</protein>
<feature type="domain" description="Reverse transcriptase" evidence="1">
    <location>
        <begin position="469"/>
        <end position="652"/>
    </location>
</feature>
<dbReference type="CDD" id="cd01650">
    <property type="entry name" value="RT_nLTR_like"/>
    <property type="match status" value="1"/>
</dbReference>
<dbReference type="PROSITE" id="PS50878">
    <property type="entry name" value="RT_POL"/>
    <property type="match status" value="1"/>
</dbReference>
<dbReference type="EMBL" id="UZAU01000821">
    <property type="status" value="NOT_ANNOTATED_CDS"/>
    <property type="molecule type" value="Genomic_DNA"/>
</dbReference>
<dbReference type="Pfam" id="PF03372">
    <property type="entry name" value="Exo_endo_phos"/>
    <property type="match status" value="1"/>
</dbReference>
<dbReference type="GO" id="GO:0003824">
    <property type="term" value="F:catalytic activity"/>
    <property type="evidence" value="ECO:0007669"/>
    <property type="project" value="InterPro"/>
</dbReference>
<dbReference type="InterPro" id="IPR005135">
    <property type="entry name" value="Endo/exonuclease/phosphatase"/>
</dbReference>
<organism evidence="2 3">
    <name type="scientific">Cannabis sativa</name>
    <name type="common">Hemp</name>
    <name type="synonym">Marijuana</name>
    <dbReference type="NCBI Taxonomy" id="3483"/>
    <lineage>
        <taxon>Eukaryota</taxon>
        <taxon>Viridiplantae</taxon>
        <taxon>Streptophyta</taxon>
        <taxon>Embryophyta</taxon>
        <taxon>Tracheophyta</taxon>
        <taxon>Spermatophyta</taxon>
        <taxon>Magnoliopsida</taxon>
        <taxon>eudicotyledons</taxon>
        <taxon>Gunneridae</taxon>
        <taxon>Pentapetalae</taxon>
        <taxon>rosids</taxon>
        <taxon>fabids</taxon>
        <taxon>Rosales</taxon>
        <taxon>Cannabaceae</taxon>
        <taxon>Cannabis</taxon>
    </lineage>
</organism>
<dbReference type="InterPro" id="IPR000477">
    <property type="entry name" value="RT_dom"/>
</dbReference>
<dbReference type="Gramene" id="evm.model.10.1275">
    <property type="protein sequence ID" value="cds.evm.model.10.1275"/>
    <property type="gene ID" value="evm.TU.10.1275"/>
</dbReference>
<dbReference type="OMA" id="LANMIAW"/>
<keyword evidence="3" id="KW-1185">Reference proteome</keyword>
<dbReference type="EnsemblPlants" id="evm.model.10.1275">
    <property type="protein sequence ID" value="cds.evm.model.10.1275"/>
    <property type="gene ID" value="evm.TU.10.1275"/>
</dbReference>
<dbReference type="PANTHER" id="PTHR46890">
    <property type="entry name" value="NON-LTR RETROLELEMENT REVERSE TRANSCRIPTASE-LIKE PROTEIN-RELATED"/>
    <property type="match status" value="1"/>
</dbReference>
<reference evidence="2" key="1">
    <citation type="submission" date="2021-03" db="UniProtKB">
        <authorList>
            <consortium name="EnsemblPlants"/>
        </authorList>
    </citation>
    <scope>IDENTIFICATION</scope>
</reference>
<dbReference type="SUPFAM" id="SSF56219">
    <property type="entry name" value="DNase I-like"/>
    <property type="match status" value="1"/>
</dbReference>
<dbReference type="AlphaFoldDB" id="A0A803QJ68"/>
<dbReference type="Gene3D" id="3.60.10.10">
    <property type="entry name" value="Endonuclease/exonuclease/phosphatase"/>
    <property type="match status" value="1"/>
</dbReference>
<dbReference type="Proteomes" id="UP000596661">
    <property type="component" value="Unassembled WGS sequence"/>
</dbReference>
<dbReference type="SUPFAM" id="SSF56672">
    <property type="entry name" value="DNA/RNA polymerases"/>
    <property type="match status" value="1"/>
</dbReference>
<dbReference type="InterPro" id="IPR052343">
    <property type="entry name" value="Retrotransposon-Effector_Assoc"/>
</dbReference>
<dbReference type="InterPro" id="IPR043502">
    <property type="entry name" value="DNA/RNA_pol_sf"/>
</dbReference>
<dbReference type="InterPro" id="IPR036691">
    <property type="entry name" value="Endo/exonu/phosph_ase_sf"/>
</dbReference>
<proteinExistence type="predicted"/>
<evidence type="ECO:0000313" key="2">
    <source>
        <dbReference type="EnsemblPlants" id="cds.evm.model.10.1275"/>
    </source>
</evidence>
<sequence length="652" mass="75271">MITLSWNCRGLGNPRAVQFLKDLVVQKRPHVIFLCETLCRKDVVERVKVQLGFEGCFVVEAQGHSGGLALFWKEQKMAMLRGFSNNHIDVIINVNDRMQWRLTGIYGEPNRALRRNTWNLFRSLHLESQLLWCLIGDMNNLGGQDEKRGGRSYPTWLVEGFRAALDHCGLIDLSLEGYPFTWEKGKGSSNWVEERLDKALVSYSWLQLFPLAKLYNVEISTSDHCPIILVPEAYSSGLHTRSFRFENAWLREEVVRSNWEALNGRDLIDKIKSCGEALEVWGKDFTGNFKERLSNCKRVVRSLKKKRDEASVKLHREKQEELFEILAQREVYWKQRSKQFWLRSGDTNSKYFHSLASSRKRQNHIQRLQRDDGVWVDWETGLGGVMLDYFNKLFEASDVDISCVLDEVQPSITNSQNAILLDMVEEEEVRVALFQMHPDKSPGPDGMSPGFYQKYWDIVGRDVVRLVRDFMNTGMLPIGLNDTNLVLIPKKNTPCNMTELRPISLCNVVYKVLSKVLANRLKKVLDQVVSDFQSAFIPGRLISDNIMVSFEVMYYLKRKTGGKQGYMALKLDMSKAYDRVEWRFLNEMLRKMGFAERWVDLLLSFVASVRYHIVHGGRRLVDCRIKGIAKETQSLLTCSLCVLKASDSCEKV</sequence>
<accession>A0A803QJ68</accession>
<dbReference type="Pfam" id="PF00078">
    <property type="entry name" value="RVT_1"/>
    <property type="match status" value="1"/>
</dbReference>
<evidence type="ECO:0000259" key="1">
    <source>
        <dbReference type="PROSITE" id="PS50878"/>
    </source>
</evidence>